<protein>
    <submittedName>
        <fullName evidence="1">Uncharacterized protein</fullName>
    </submittedName>
</protein>
<gene>
    <name evidence="1" type="ORF">HJ01_03529</name>
</gene>
<evidence type="ECO:0000313" key="2">
    <source>
        <dbReference type="Proteomes" id="UP000005566"/>
    </source>
</evidence>
<proteinExistence type="predicted"/>
<dbReference type="STRING" id="1086011.HJ01_03529"/>
<comment type="caution">
    <text evidence="1">The sequence shown here is derived from an EMBL/GenBank/DDBJ whole genome shotgun (WGS) entry which is preliminary data.</text>
</comment>
<accession>H7FWI2</accession>
<organism evidence="1 2">
    <name type="scientific">Flavobacterium frigoris (strain PS1)</name>
    <dbReference type="NCBI Taxonomy" id="1086011"/>
    <lineage>
        <taxon>Bacteria</taxon>
        <taxon>Pseudomonadati</taxon>
        <taxon>Bacteroidota</taxon>
        <taxon>Flavobacteriia</taxon>
        <taxon>Flavobacteriales</taxon>
        <taxon>Flavobacteriaceae</taxon>
        <taxon>Flavobacterium</taxon>
    </lineage>
</organism>
<dbReference type="Proteomes" id="UP000005566">
    <property type="component" value="Unassembled WGS sequence"/>
</dbReference>
<reference evidence="1 2" key="1">
    <citation type="journal article" date="2014" name="Acta Crystallogr. D">
        <title>Structure-based characterization and antifreeze properties of a hyperactive ice-binding protein from the Antarctic bacterium Flavobacterium frigoris PS1.</title>
        <authorList>
            <person name="Do H."/>
            <person name="Kim S.J."/>
            <person name="Kim H.J."/>
            <person name="Lee J.H."/>
        </authorList>
    </citation>
    <scope>NUCLEOTIDE SEQUENCE [LARGE SCALE GENOMIC DNA]</scope>
    <source>
        <strain evidence="1 2">PS1</strain>
    </source>
</reference>
<keyword evidence="2" id="KW-1185">Reference proteome</keyword>
<evidence type="ECO:0000313" key="1">
    <source>
        <dbReference type="EMBL" id="EIA07140.1"/>
    </source>
</evidence>
<name>H7FWI2_FLAFP</name>
<dbReference type="AlphaFoldDB" id="H7FWI2"/>
<dbReference type="EMBL" id="AHKF01000036">
    <property type="protein sequence ID" value="EIA07140.1"/>
    <property type="molecule type" value="Genomic_DNA"/>
</dbReference>
<sequence>MWKSSKGNQQLSQLFYSGGTSYLIHKRDHKVFIIDSQFVKNPPFMVLEKS</sequence>